<reference evidence="1" key="1">
    <citation type="journal article" date="2021" name="Proc. Natl. Acad. Sci. U.S.A.">
        <title>A Catalog of Tens of Thousands of Viruses from Human Metagenomes Reveals Hidden Associations with Chronic Diseases.</title>
        <authorList>
            <person name="Tisza M.J."/>
            <person name="Buck C.B."/>
        </authorList>
    </citation>
    <scope>NUCLEOTIDE SEQUENCE</scope>
    <source>
        <strain evidence="1">Ct0uL16</strain>
    </source>
</reference>
<name>A0A8S5Q4L0_9CAUD</name>
<accession>A0A8S5Q4L0</accession>
<evidence type="ECO:0000313" key="1">
    <source>
        <dbReference type="EMBL" id="DAE14270.1"/>
    </source>
</evidence>
<organism evidence="1">
    <name type="scientific">Siphoviridae sp. ct0uL16</name>
    <dbReference type="NCBI Taxonomy" id="2825299"/>
    <lineage>
        <taxon>Viruses</taxon>
        <taxon>Duplodnaviria</taxon>
        <taxon>Heunggongvirae</taxon>
        <taxon>Uroviricota</taxon>
        <taxon>Caudoviricetes</taxon>
    </lineage>
</organism>
<dbReference type="EMBL" id="BK015578">
    <property type="protein sequence ID" value="DAE14270.1"/>
    <property type="molecule type" value="Genomic_DNA"/>
</dbReference>
<proteinExistence type="predicted"/>
<sequence>MICDIDENIETLEEQHKRAEERKSAQLIPGCNLVTVFPNSRAELYKEMISELKCRKCDLQHMLKNINEEETDDKKKA</sequence>
<protein>
    <submittedName>
        <fullName evidence="1">Uncharacterized protein</fullName>
    </submittedName>
</protein>